<reference evidence="3 4" key="1">
    <citation type="submission" date="2020-08" db="EMBL/GenBank/DDBJ databases">
        <authorList>
            <person name="Newling K."/>
            <person name="Davey J."/>
            <person name="Forrester S."/>
        </authorList>
    </citation>
    <scope>NUCLEOTIDE SEQUENCE [LARGE SCALE GENOMIC DNA]</scope>
    <source>
        <strain evidence="4">Crithidia deanei Carvalho (ATCC PRA-265)</strain>
    </source>
</reference>
<evidence type="ECO:0000256" key="1">
    <source>
        <dbReference type="SAM" id="MobiDB-lite"/>
    </source>
</evidence>
<name>S9UXL6_9TRYP</name>
<sequence length="330" mass="35844">MPKLPKAFKKRIPPPPRQPGTHTNAEVKEALHARALRRTIVVSALVVLLFASLGVVSSIAQDYTDEEDTTSSPKMLIITATNLSPAALSKTVSSNKAPFTRLLSTLGGIHGTVKRMAQQGDATLAKLLSGDATATSINIEKTFISAINSGEKKHTSVVVVPKRVEEETTLRGSDGTVETCESPNDLLRYQISQVLAKSLDKDLIYVQLDGLNLKSVETIEVSMRVRSEMNMLDNAIGQIGLLLSQRTKTVKENWYIMLVGQGENAATSIPFFGAVYTRGELVRLRPLSAEASQADVYGTVLRWFGVNEDTYKDKSLGICSNGINVVNCPK</sequence>
<dbReference type="Proteomes" id="UP000515908">
    <property type="component" value="Chromosome 04"/>
</dbReference>
<proteinExistence type="predicted"/>
<keyword evidence="2" id="KW-0812">Transmembrane</keyword>
<feature type="compositionally biased region" description="Basic residues" evidence="1">
    <location>
        <begin position="1"/>
        <end position="12"/>
    </location>
</feature>
<keyword evidence="2" id="KW-1133">Transmembrane helix</keyword>
<keyword evidence="2" id="KW-0472">Membrane</keyword>
<evidence type="ECO:0000313" key="4">
    <source>
        <dbReference type="Proteomes" id="UP000515908"/>
    </source>
</evidence>
<dbReference type="EMBL" id="LR877148">
    <property type="protein sequence ID" value="CAD2215035.1"/>
    <property type="molecule type" value="Genomic_DNA"/>
</dbReference>
<organism evidence="3 4">
    <name type="scientific">Angomonas deanei</name>
    <dbReference type="NCBI Taxonomy" id="59799"/>
    <lineage>
        <taxon>Eukaryota</taxon>
        <taxon>Discoba</taxon>
        <taxon>Euglenozoa</taxon>
        <taxon>Kinetoplastea</taxon>
        <taxon>Metakinetoplastina</taxon>
        <taxon>Trypanosomatida</taxon>
        <taxon>Trypanosomatidae</taxon>
        <taxon>Strigomonadinae</taxon>
        <taxon>Angomonas</taxon>
    </lineage>
</organism>
<keyword evidence="4" id="KW-1185">Reference proteome</keyword>
<feature type="transmembrane region" description="Helical" evidence="2">
    <location>
        <begin position="40"/>
        <end position="60"/>
    </location>
</feature>
<dbReference type="VEuPathDB" id="TriTrypDB:ADEAN_000248800"/>
<evidence type="ECO:0000313" key="3">
    <source>
        <dbReference type="EMBL" id="CAD2215035.1"/>
    </source>
</evidence>
<dbReference type="OrthoDB" id="278638at2759"/>
<evidence type="ECO:0000256" key="2">
    <source>
        <dbReference type="SAM" id="Phobius"/>
    </source>
</evidence>
<gene>
    <name evidence="3" type="ORF">ADEAN_000248800</name>
</gene>
<feature type="region of interest" description="Disordered" evidence="1">
    <location>
        <begin position="1"/>
        <end position="23"/>
    </location>
</feature>
<dbReference type="AlphaFoldDB" id="S9UXL6"/>
<accession>S9UXL6</accession>
<protein>
    <submittedName>
        <fullName evidence="3">Uncharacterized protein</fullName>
    </submittedName>
</protein>